<dbReference type="AlphaFoldDB" id="A0ABD2QCM7"/>
<dbReference type="Proteomes" id="UP001626550">
    <property type="component" value="Unassembled WGS sequence"/>
</dbReference>
<dbReference type="PANTHER" id="PTHR32385">
    <property type="entry name" value="MANNOSYL PHOSPHORYLINOSITOL CERAMIDE SYNTHASE"/>
    <property type="match status" value="1"/>
</dbReference>
<keyword evidence="1" id="KW-0472">Membrane</keyword>
<organism evidence="2 3">
    <name type="scientific">Cichlidogyrus casuarinus</name>
    <dbReference type="NCBI Taxonomy" id="1844966"/>
    <lineage>
        <taxon>Eukaryota</taxon>
        <taxon>Metazoa</taxon>
        <taxon>Spiralia</taxon>
        <taxon>Lophotrochozoa</taxon>
        <taxon>Platyhelminthes</taxon>
        <taxon>Monogenea</taxon>
        <taxon>Monopisthocotylea</taxon>
        <taxon>Dactylogyridea</taxon>
        <taxon>Ancyrocephalidae</taxon>
        <taxon>Cichlidogyrus</taxon>
    </lineage>
</organism>
<keyword evidence="1" id="KW-1133">Transmembrane helix</keyword>
<keyword evidence="1" id="KW-0812">Transmembrane</keyword>
<keyword evidence="3" id="KW-1185">Reference proteome</keyword>
<reference evidence="2 3" key="1">
    <citation type="submission" date="2024-11" db="EMBL/GenBank/DDBJ databases">
        <title>Adaptive evolution of stress response genes in parasites aligns with host niche diversity.</title>
        <authorList>
            <person name="Hahn C."/>
            <person name="Resl P."/>
        </authorList>
    </citation>
    <scope>NUCLEOTIDE SEQUENCE [LARGE SCALE GENOMIC DNA]</scope>
    <source>
        <strain evidence="2">EGGRZ-B1_66</strain>
        <tissue evidence="2">Body</tissue>
    </source>
</reference>
<dbReference type="PANTHER" id="PTHR32385:SF15">
    <property type="entry name" value="INOSITOL PHOSPHOCERAMIDE MANNOSYLTRANSFERASE 1"/>
    <property type="match status" value="1"/>
</dbReference>
<name>A0ABD2QCM7_9PLAT</name>
<protein>
    <submittedName>
        <fullName evidence="2">Uncharacterized protein</fullName>
    </submittedName>
</protein>
<dbReference type="Gene3D" id="3.90.550.20">
    <property type="match status" value="1"/>
</dbReference>
<evidence type="ECO:0000256" key="1">
    <source>
        <dbReference type="SAM" id="Phobius"/>
    </source>
</evidence>
<dbReference type="EMBL" id="JBJKFK010000403">
    <property type="protein sequence ID" value="KAL3317296.1"/>
    <property type="molecule type" value="Genomic_DNA"/>
</dbReference>
<feature type="transmembrane region" description="Helical" evidence="1">
    <location>
        <begin position="67"/>
        <end position="89"/>
    </location>
</feature>
<evidence type="ECO:0000313" key="3">
    <source>
        <dbReference type="Proteomes" id="UP001626550"/>
    </source>
</evidence>
<comment type="caution">
    <text evidence="2">The sequence shown here is derived from an EMBL/GenBank/DDBJ whole genome shotgun (WGS) entry which is preliminary data.</text>
</comment>
<evidence type="ECO:0000313" key="2">
    <source>
        <dbReference type="EMBL" id="KAL3317296.1"/>
    </source>
</evidence>
<proteinExistence type="predicted"/>
<dbReference type="InterPro" id="IPR051706">
    <property type="entry name" value="Glycosyltransferase_domain"/>
</dbReference>
<sequence>MEFRRPLFPQETTALKIERPDSLYSDDEYERQMMQSDFHVIGHTPPLRRLSRNRGGRRCGMHPSMQILLAVCGTVIVIGLGALIIFIGIKQSWTMLAGVTGTTANEPSRELLQKLDIHLATLNLPELEGTAQIPALMHLSYQSRDERVNLFSRKQWSSRLMSGVPQLAIVDSKSRSWLINSTYPWMSEYYELVSEEKRVAISKYLYLFTYGGWFIDSRNICIRPIDSAWSSYQMIFVSKDQKSEVISNSMIASVPRHPLWIEMLRRLIQGGFASETDWLTELVQRQLQSKELIKIKIYPGETYEHIIHPSDCHGDLLICRDLAYKHSANVHVMHLLDN</sequence>
<accession>A0ABD2QCM7</accession>
<gene>
    <name evidence="2" type="ORF">Ciccas_004049</name>
</gene>